<protein>
    <recommendedName>
        <fullName evidence="2">HTH-type transcriptional regulator EthR C-terminal domain-containing protein</fullName>
    </recommendedName>
</protein>
<dbReference type="InterPro" id="IPR049397">
    <property type="entry name" value="EthR_C"/>
</dbReference>
<organism evidence="3 4">
    <name type="scientific">Couchioplanes caeruleus subsp. caeruleus</name>
    <dbReference type="NCBI Taxonomy" id="56427"/>
    <lineage>
        <taxon>Bacteria</taxon>
        <taxon>Bacillati</taxon>
        <taxon>Actinomycetota</taxon>
        <taxon>Actinomycetes</taxon>
        <taxon>Micromonosporales</taxon>
        <taxon>Micromonosporaceae</taxon>
        <taxon>Couchioplanes</taxon>
    </lineage>
</organism>
<gene>
    <name evidence="3" type="ORF">BG844_11025</name>
</gene>
<feature type="domain" description="HTH-type transcriptional regulator EthR C-terminal" evidence="2">
    <location>
        <begin position="31"/>
        <end position="88"/>
    </location>
</feature>
<dbReference type="RefSeq" id="WP_071805051.1">
    <property type="nucleotide sequence ID" value="NZ_MEIA01000109.1"/>
</dbReference>
<name>A0A1K0GP86_9ACTN</name>
<evidence type="ECO:0000313" key="3">
    <source>
        <dbReference type="EMBL" id="OJF14182.1"/>
    </source>
</evidence>
<evidence type="ECO:0000259" key="2">
    <source>
        <dbReference type="Pfam" id="PF21313"/>
    </source>
</evidence>
<evidence type="ECO:0000256" key="1">
    <source>
        <dbReference type="SAM" id="MobiDB-lite"/>
    </source>
</evidence>
<feature type="compositionally biased region" description="Basic and acidic residues" evidence="1">
    <location>
        <begin position="1"/>
        <end position="10"/>
    </location>
</feature>
<proteinExistence type="predicted"/>
<reference evidence="3 4" key="1">
    <citation type="submission" date="2016-09" db="EMBL/GenBank/DDBJ databases">
        <title>Couchioplanes caeruleus draft genome sequence.</title>
        <authorList>
            <person name="Sheehan J."/>
            <person name="Caffrey P."/>
        </authorList>
    </citation>
    <scope>NUCLEOTIDE SEQUENCE [LARGE SCALE GENOMIC DNA]</scope>
    <source>
        <strain evidence="3 4">DSM 43634</strain>
    </source>
</reference>
<dbReference type="EMBL" id="MEIA01000109">
    <property type="protein sequence ID" value="OJF14182.1"/>
    <property type="molecule type" value="Genomic_DNA"/>
</dbReference>
<keyword evidence="4" id="KW-1185">Reference proteome</keyword>
<evidence type="ECO:0000313" key="4">
    <source>
        <dbReference type="Proteomes" id="UP000182486"/>
    </source>
</evidence>
<dbReference type="SUPFAM" id="SSF48498">
    <property type="entry name" value="Tetracyclin repressor-like, C-terminal domain"/>
    <property type="match status" value="1"/>
</dbReference>
<comment type="caution">
    <text evidence="3">The sequence shown here is derived from an EMBL/GenBank/DDBJ whole genome shotgun (WGS) entry which is preliminary data.</text>
</comment>
<sequence length="118" mass="13389">MDEDLQRADRVPFLQRAAQRNRTDPVQQGHRVERGRVNGVRRPHSRTLAALLLGLSDRVLESLGPTETPDDRRRVDALATIWLRSIYGTSEIAHPRRPKPDAARSPTRGTSHSRRSPQ</sequence>
<dbReference type="AlphaFoldDB" id="A0A1K0GP86"/>
<accession>A0A1K0GP86</accession>
<feature type="region of interest" description="Disordered" evidence="1">
    <location>
        <begin position="89"/>
        <end position="118"/>
    </location>
</feature>
<dbReference type="InterPro" id="IPR036271">
    <property type="entry name" value="Tet_transcr_reg_TetR-rel_C_sf"/>
</dbReference>
<dbReference type="Pfam" id="PF21313">
    <property type="entry name" value="EthR_C"/>
    <property type="match status" value="1"/>
</dbReference>
<dbReference type="Proteomes" id="UP000182486">
    <property type="component" value="Unassembled WGS sequence"/>
</dbReference>
<dbReference type="Gene3D" id="1.10.357.10">
    <property type="entry name" value="Tetracycline Repressor, domain 2"/>
    <property type="match status" value="1"/>
</dbReference>
<feature type="region of interest" description="Disordered" evidence="1">
    <location>
        <begin position="1"/>
        <end position="43"/>
    </location>
</feature>